<evidence type="ECO:0000313" key="3">
    <source>
        <dbReference type="Proteomes" id="UP000620591"/>
    </source>
</evidence>
<comment type="caution">
    <text evidence="2">The sequence shown here is derived from an EMBL/GenBank/DDBJ whole genome shotgun (WGS) entry which is preliminary data.</text>
</comment>
<feature type="domain" description="DUF6571" evidence="1">
    <location>
        <begin position="232"/>
        <end position="602"/>
    </location>
</feature>
<dbReference type="Proteomes" id="UP000620591">
    <property type="component" value="Unassembled WGS sequence"/>
</dbReference>
<sequence length="656" mass="70487">MTTVKIDIDQIGAAITAAEDLAGAIDTQSAAARTASPISLPSLADGTVGKKSQWIRDHLEDLTTRRDLAILLDTEGTGSASYTVTQDTLTSVKEMLGEELADSVADLDHESDPEEVARVTAMLDTWNKDGDVMAAMFTELGPDGTVGAMSNISSLMGYGGSGDPDAYAGLAESLRTGLSTASNDPGFPAEQFGRDLVRYSVAPLLTDEEQRAFAENFPIGMNGANILTYFMQDTNYDDDFLLGAARSLDEFEQLAKDGNFPADVWYSHNGHGPLDTGNETGWYDDPMAAIMHNFGENPQAGLTFFTEDADRQTYYFNDREWKADGYGGISHAVEGIGTDATNLKDNAEDTTNLVSQFLDEVANSSGFTPEDAKAASPHIADLLKFYMPAVDTTLRNGANEGDSGSGPLSIDHFGSFEHYPILFKDDLDTLMKVAMGTQDGTQSIAEGVGGYQKTQLNNIAAQLAQNPDDPGLRTELRDILERNASLQGFTEFSVGQVEIDGAADRDAQRQAYIDLVSDAAGMIPMPGADQVGDVGSKLIDYGWSQASELGKDAAGNAWTSEAAGATDNAEDRAEAGSNRVKVDSYLSMIESGLIPRDEVPDQWFKNGRLIELGDIPPEQMGSYTQGAMNGVNEFATNHDLEGAYRESFLKFYAPVK</sequence>
<organism evidence="2 3">
    <name type="scientific">Aeromicrobium senzhongii</name>
    <dbReference type="NCBI Taxonomy" id="2663859"/>
    <lineage>
        <taxon>Bacteria</taxon>
        <taxon>Bacillati</taxon>
        <taxon>Actinomycetota</taxon>
        <taxon>Actinomycetes</taxon>
        <taxon>Propionibacteriales</taxon>
        <taxon>Nocardioidaceae</taxon>
        <taxon>Aeromicrobium</taxon>
    </lineage>
</organism>
<dbReference type="InterPro" id="IPR046701">
    <property type="entry name" value="DUF6571"/>
</dbReference>
<evidence type="ECO:0000313" key="2">
    <source>
        <dbReference type="EMBL" id="MBC9226722.1"/>
    </source>
</evidence>
<protein>
    <recommendedName>
        <fullName evidence="1">DUF6571 domain-containing protein</fullName>
    </recommendedName>
</protein>
<dbReference type="Pfam" id="PF20211">
    <property type="entry name" value="DUF6571"/>
    <property type="match status" value="1"/>
</dbReference>
<dbReference type="RefSeq" id="WP_187769484.1">
    <property type="nucleotide sequence ID" value="NZ_JACTVM010000002.1"/>
</dbReference>
<accession>A0A8I0EWQ8</accession>
<dbReference type="EMBL" id="JACTVM010000002">
    <property type="protein sequence ID" value="MBC9226722.1"/>
    <property type="molecule type" value="Genomic_DNA"/>
</dbReference>
<proteinExistence type="predicted"/>
<dbReference type="AlphaFoldDB" id="A0A8I0EWQ8"/>
<evidence type="ECO:0000259" key="1">
    <source>
        <dbReference type="Pfam" id="PF20211"/>
    </source>
</evidence>
<name>A0A8I0EWQ8_9ACTN</name>
<gene>
    <name evidence="2" type="ORF">IBG24_10375</name>
</gene>
<reference evidence="2" key="1">
    <citation type="submission" date="2020-09" db="EMBL/GenBank/DDBJ databases">
        <title>Novel species in genus Aeromicrobium.</title>
        <authorList>
            <person name="Zhang G."/>
        </authorList>
    </citation>
    <scope>NUCLEOTIDE SEQUENCE</scope>
    <source>
        <strain evidence="2">Zg-636</strain>
    </source>
</reference>